<evidence type="ECO:0000256" key="1">
    <source>
        <dbReference type="ARBA" id="ARBA00023015"/>
    </source>
</evidence>
<organism evidence="5 6">
    <name type="scientific">Chiayiivirga flava</name>
    <dbReference type="NCBI Taxonomy" id="659595"/>
    <lineage>
        <taxon>Bacteria</taxon>
        <taxon>Pseudomonadati</taxon>
        <taxon>Pseudomonadota</taxon>
        <taxon>Gammaproteobacteria</taxon>
        <taxon>Lysobacterales</taxon>
        <taxon>Lysobacteraceae</taxon>
        <taxon>Chiayiivirga</taxon>
    </lineage>
</organism>
<dbReference type="InterPro" id="IPR050204">
    <property type="entry name" value="AraC_XylS_family_regulators"/>
</dbReference>
<dbReference type="Pfam" id="PF12833">
    <property type="entry name" value="HTH_18"/>
    <property type="match status" value="1"/>
</dbReference>
<dbReference type="PRINTS" id="PR00032">
    <property type="entry name" value="HTHARAC"/>
</dbReference>
<comment type="caution">
    <text evidence="5">The sequence shown here is derived from an EMBL/GenBank/DDBJ whole genome shotgun (WGS) entry which is preliminary data.</text>
</comment>
<name>A0A7W8FY05_9GAMM</name>
<accession>A0A7W8FY05</accession>
<evidence type="ECO:0000256" key="3">
    <source>
        <dbReference type="ARBA" id="ARBA00023163"/>
    </source>
</evidence>
<dbReference type="PANTHER" id="PTHR46796">
    <property type="entry name" value="HTH-TYPE TRANSCRIPTIONAL ACTIVATOR RHAS-RELATED"/>
    <property type="match status" value="1"/>
</dbReference>
<dbReference type="Proteomes" id="UP000521199">
    <property type="component" value="Unassembled WGS sequence"/>
</dbReference>
<dbReference type="InterPro" id="IPR018060">
    <property type="entry name" value="HTH_AraC"/>
</dbReference>
<dbReference type="Gene3D" id="1.10.10.60">
    <property type="entry name" value="Homeodomain-like"/>
    <property type="match status" value="2"/>
</dbReference>
<dbReference type="RefSeq" id="WP_183959282.1">
    <property type="nucleotide sequence ID" value="NZ_JACHHP010000001.1"/>
</dbReference>
<dbReference type="InterPro" id="IPR018062">
    <property type="entry name" value="HTH_AraC-typ_CS"/>
</dbReference>
<dbReference type="PROSITE" id="PS01124">
    <property type="entry name" value="HTH_ARAC_FAMILY_2"/>
    <property type="match status" value="1"/>
</dbReference>
<sequence length="281" mass="31156">MPYSAIASLPLPAVARVQRIAPRLPAPQCPDDHVQLWICLRGPLRVDTVDGRFTLARRDVLTLPADHHGQLAPGNSGAGLLLAIPRAVLQPARRASSVRRARAMRPLFATQARADLALLRHALQAWRDGSAQDWPLPRAAELLQLALAQQHQVAAWLQRIPGRSESHRHHALQRLLRARNRIVNMPFERHDLDTLAIAANYSKSHFIRMFRDVFGVTPGVLLATARIDMAKSLIVNSDLAIAEIAADVGYENRFAFSRLFKKRVGVSASNFRSTSAMQARA</sequence>
<keyword evidence="1" id="KW-0805">Transcription regulation</keyword>
<evidence type="ECO:0000313" key="6">
    <source>
        <dbReference type="Proteomes" id="UP000521199"/>
    </source>
</evidence>
<keyword evidence="2" id="KW-0238">DNA-binding</keyword>
<dbReference type="AlphaFoldDB" id="A0A7W8FY05"/>
<keyword evidence="6" id="KW-1185">Reference proteome</keyword>
<dbReference type="InterPro" id="IPR009057">
    <property type="entry name" value="Homeodomain-like_sf"/>
</dbReference>
<proteinExistence type="predicted"/>
<dbReference type="GO" id="GO:0043565">
    <property type="term" value="F:sequence-specific DNA binding"/>
    <property type="evidence" value="ECO:0007669"/>
    <property type="project" value="InterPro"/>
</dbReference>
<reference evidence="5 6" key="1">
    <citation type="submission" date="2020-08" db="EMBL/GenBank/DDBJ databases">
        <title>Genomic Encyclopedia of Type Strains, Phase IV (KMG-IV): sequencing the most valuable type-strain genomes for metagenomic binning, comparative biology and taxonomic classification.</title>
        <authorList>
            <person name="Goeker M."/>
        </authorList>
    </citation>
    <scope>NUCLEOTIDE SEQUENCE [LARGE SCALE GENOMIC DNA]</scope>
    <source>
        <strain evidence="5 6">DSM 24163</strain>
    </source>
</reference>
<dbReference type="InterPro" id="IPR020449">
    <property type="entry name" value="Tscrpt_reg_AraC-type_HTH"/>
</dbReference>
<dbReference type="EMBL" id="JACHHP010000001">
    <property type="protein sequence ID" value="MBB5206887.1"/>
    <property type="molecule type" value="Genomic_DNA"/>
</dbReference>
<keyword evidence="3" id="KW-0804">Transcription</keyword>
<feature type="domain" description="HTH araC/xylS-type" evidence="4">
    <location>
        <begin position="176"/>
        <end position="274"/>
    </location>
</feature>
<dbReference type="PROSITE" id="PS00041">
    <property type="entry name" value="HTH_ARAC_FAMILY_1"/>
    <property type="match status" value="1"/>
</dbReference>
<dbReference type="GO" id="GO:0003700">
    <property type="term" value="F:DNA-binding transcription factor activity"/>
    <property type="evidence" value="ECO:0007669"/>
    <property type="project" value="InterPro"/>
</dbReference>
<gene>
    <name evidence="5" type="ORF">HNQ52_000403</name>
</gene>
<dbReference type="SUPFAM" id="SSF46689">
    <property type="entry name" value="Homeodomain-like"/>
    <property type="match status" value="2"/>
</dbReference>
<dbReference type="PANTHER" id="PTHR46796:SF7">
    <property type="entry name" value="ARAC FAMILY TRANSCRIPTIONAL REGULATOR"/>
    <property type="match status" value="1"/>
</dbReference>
<evidence type="ECO:0000256" key="2">
    <source>
        <dbReference type="ARBA" id="ARBA00023125"/>
    </source>
</evidence>
<dbReference type="SMART" id="SM00342">
    <property type="entry name" value="HTH_ARAC"/>
    <property type="match status" value="1"/>
</dbReference>
<evidence type="ECO:0000313" key="5">
    <source>
        <dbReference type="EMBL" id="MBB5206887.1"/>
    </source>
</evidence>
<evidence type="ECO:0000259" key="4">
    <source>
        <dbReference type="PROSITE" id="PS01124"/>
    </source>
</evidence>
<protein>
    <submittedName>
        <fullName evidence="5">AraC family transcriptional regulator</fullName>
    </submittedName>
</protein>